<proteinExistence type="predicted"/>
<dbReference type="Proteomes" id="UP001530377">
    <property type="component" value="Unassembled WGS sequence"/>
</dbReference>
<name>A0ABD3RYR7_9STRA</name>
<sequence>MPTTPPLVDIIFLDIDGVLLPFGDHHDILGGGAVPRTYADGCIFPDATMEALTTMLMELDENGNMGTMNGRIVLSSSWRSRPRFVRDILSSFRSYVGSRCGKGTGKSRAWESIFGHDFEFFDVTDTEFHSTRHDEVVNWINSATINGRGKFTIRSWIALDDEDLVNVEGRIMTDAIRHAVRTISSVGLTLDDVNVAMRLLERQVREFHDGSGGG</sequence>
<gene>
    <name evidence="1" type="ORF">ACHAXA_004479</name>
</gene>
<dbReference type="AlphaFoldDB" id="A0ABD3RYR7"/>
<evidence type="ECO:0000313" key="2">
    <source>
        <dbReference type="Proteomes" id="UP001530377"/>
    </source>
</evidence>
<dbReference type="EMBL" id="JALLPB020000107">
    <property type="protein sequence ID" value="KAL3817353.1"/>
    <property type="molecule type" value="Genomic_DNA"/>
</dbReference>
<organism evidence="1 2">
    <name type="scientific">Cyclostephanos tholiformis</name>
    <dbReference type="NCBI Taxonomy" id="382380"/>
    <lineage>
        <taxon>Eukaryota</taxon>
        <taxon>Sar</taxon>
        <taxon>Stramenopiles</taxon>
        <taxon>Ochrophyta</taxon>
        <taxon>Bacillariophyta</taxon>
        <taxon>Coscinodiscophyceae</taxon>
        <taxon>Thalassiosirophycidae</taxon>
        <taxon>Stephanodiscales</taxon>
        <taxon>Stephanodiscaceae</taxon>
        <taxon>Cyclostephanos</taxon>
    </lineage>
</organism>
<protein>
    <submittedName>
        <fullName evidence="1">Uncharacterized protein</fullName>
    </submittedName>
</protein>
<keyword evidence="2" id="KW-1185">Reference proteome</keyword>
<dbReference type="Pfam" id="PF18143">
    <property type="entry name" value="HAD_SAK_2"/>
    <property type="match status" value="1"/>
</dbReference>
<comment type="caution">
    <text evidence="1">The sequence shown here is derived from an EMBL/GenBank/DDBJ whole genome shotgun (WGS) entry which is preliminary data.</text>
</comment>
<accession>A0ABD3RYR7</accession>
<reference evidence="1 2" key="1">
    <citation type="submission" date="2024-10" db="EMBL/GenBank/DDBJ databases">
        <title>Updated reference genomes for cyclostephanoid diatoms.</title>
        <authorList>
            <person name="Roberts W.R."/>
            <person name="Alverson A.J."/>
        </authorList>
    </citation>
    <scope>NUCLEOTIDE SEQUENCE [LARGE SCALE GENOMIC DNA]</scope>
    <source>
        <strain evidence="1 2">AJA228-03</strain>
    </source>
</reference>
<evidence type="ECO:0000313" key="1">
    <source>
        <dbReference type="EMBL" id="KAL3817353.1"/>
    </source>
</evidence>